<dbReference type="PANTHER" id="PTHR36130">
    <property type="entry name" value="RIKEN CDNA 4933430I17 GENE"/>
    <property type="match status" value="1"/>
</dbReference>
<evidence type="ECO:0000313" key="3">
    <source>
        <dbReference type="Proteomes" id="UP000092124"/>
    </source>
</evidence>
<accession>A0A1A6HGT3</accession>
<feature type="region of interest" description="Disordered" evidence="1">
    <location>
        <begin position="104"/>
        <end position="144"/>
    </location>
</feature>
<comment type="caution">
    <text evidence="2">The sequence shown here is derived from an EMBL/GenBank/DDBJ whole genome shotgun (WGS) entry which is preliminary data.</text>
</comment>
<dbReference type="STRING" id="56216.A0A1A6HGT3"/>
<dbReference type="OrthoDB" id="10033658at2759"/>
<sequence length="271" mass="31047">MVVTWVPEETEKNISPTLWEELTGKLLTVCLDVSVPFSILAHEKTMTAPEMKIELAKMRKNLPPEKTRPDSAISSKMYLTIHPVTLQRPSLRYPEQVRKLQYNLKKREDISGPESSDYRKQQKQQQRKVTTSTEKQEAEEAKSDVEDQHSIYVHCWLYSANNDFSEFALESERAQAPMEDSAKYDLSYYYYTDYPASPEGRVIYKEVSDQDETVVEMLTSSQSTSFSSISGIMDKTNWNPDLKLLRILQAGAEEDEGNHLSRAQSEASLDA</sequence>
<name>A0A1A6HGT3_NEOLE</name>
<evidence type="ECO:0000256" key="1">
    <source>
        <dbReference type="SAM" id="MobiDB-lite"/>
    </source>
</evidence>
<dbReference type="PANTHER" id="PTHR36130:SF1">
    <property type="entry name" value="RIKEN CDNA 4933430I17 GENE"/>
    <property type="match status" value="1"/>
</dbReference>
<keyword evidence="3" id="KW-1185">Reference proteome</keyword>
<dbReference type="EMBL" id="LZPO01034860">
    <property type="protein sequence ID" value="OBS76852.1"/>
    <property type="molecule type" value="Genomic_DNA"/>
</dbReference>
<dbReference type="Proteomes" id="UP000092124">
    <property type="component" value="Unassembled WGS sequence"/>
</dbReference>
<protein>
    <submittedName>
        <fullName evidence="2">Uncharacterized protein</fullName>
    </submittedName>
</protein>
<dbReference type="Pfam" id="PF15504">
    <property type="entry name" value="DUF4647"/>
    <property type="match status" value="1"/>
</dbReference>
<evidence type="ECO:0000313" key="2">
    <source>
        <dbReference type="EMBL" id="OBS76852.1"/>
    </source>
</evidence>
<dbReference type="InterPro" id="IPR029134">
    <property type="entry name" value="DUF4647"/>
</dbReference>
<dbReference type="AlphaFoldDB" id="A0A1A6HGT3"/>
<proteinExistence type="predicted"/>
<feature type="compositionally biased region" description="Basic and acidic residues" evidence="1">
    <location>
        <begin position="134"/>
        <end position="144"/>
    </location>
</feature>
<feature type="compositionally biased region" description="Basic and acidic residues" evidence="1">
    <location>
        <begin position="105"/>
        <end position="120"/>
    </location>
</feature>
<organism evidence="2 3">
    <name type="scientific">Neotoma lepida</name>
    <name type="common">Desert woodrat</name>
    <dbReference type="NCBI Taxonomy" id="56216"/>
    <lineage>
        <taxon>Eukaryota</taxon>
        <taxon>Metazoa</taxon>
        <taxon>Chordata</taxon>
        <taxon>Craniata</taxon>
        <taxon>Vertebrata</taxon>
        <taxon>Euteleostomi</taxon>
        <taxon>Mammalia</taxon>
        <taxon>Eutheria</taxon>
        <taxon>Euarchontoglires</taxon>
        <taxon>Glires</taxon>
        <taxon>Rodentia</taxon>
        <taxon>Myomorpha</taxon>
        <taxon>Muroidea</taxon>
        <taxon>Cricetidae</taxon>
        <taxon>Neotominae</taxon>
        <taxon>Neotoma</taxon>
    </lineage>
</organism>
<reference evidence="2 3" key="1">
    <citation type="submission" date="2016-06" db="EMBL/GenBank/DDBJ databases">
        <title>The Draft Genome Sequence and Annotation of the Desert Woodrat Neotoma lepida.</title>
        <authorList>
            <person name="Campbell M."/>
            <person name="Oakeson K.F."/>
            <person name="Yandell M."/>
            <person name="Halpert J.R."/>
            <person name="Dearing D."/>
        </authorList>
    </citation>
    <scope>NUCLEOTIDE SEQUENCE [LARGE SCALE GENOMIC DNA]</scope>
    <source>
        <strain evidence="2">417</strain>
        <tissue evidence="2">Liver</tissue>
    </source>
</reference>
<gene>
    <name evidence="2" type="ORF">A6R68_16712</name>
</gene>